<dbReference type="PRINTS" id="PR00975">
    <property type="entry name" value="RIBOSOMALS19"/>
</dbReference>
<keyword evidence="3 4" id="KW-0687">Ribonucleoprotein</keyword>
<evidence type="ECO:0000256" key="2">
    <source>
        <dbReference type="ARBA" id="ARBA00022980"/>
    </source>
</evidence>
<comment type="similarity">
    <text evidence="1 4">Belongs to the universal ribosomal protein uS19 family.</text>
</comment>
<dbReference type="OrthoDB" id="10258210at2759"/>
<dbReference type="InterPro" id="IPR023575">
    <property type="entry name" value="Ribosomal_uS19_SF"/>
</dbReference>
<accession>A0A0F9WR29</accession>
<protein>
    <submittedName>
        <fullName evidence="5">40s ribosomal protein s15</fullName>
    </submittedName>
</protein>
<dbReference type="SUPFAM" id="SSF54570">
    <property type="entry name" value="Ribosomal protein S19"/>
    <property type="match status" value="1"/>
</dbReference>
<evidence type="ECO:0000313" key="6">
    <source>
        <dbReference type="Proteomes" id="UP000034350"/>
    </source>
</evidence>
<dbReference type="VEuPathDB" id="MicrosporidiaDB:AAJ76_230008177"/>
<reference evidence="5 6" key="1">
    <citation type="journal article" date="2015" name="Environ. Microbiol.">
        <title>Genome analyses suggest the presence of polyploidy and recent human-driven expansions in eight global populations of the honeybee pathogen Nosema ceranae.</title>
        <authorList>
            <person name="Pelin A."/>
            <person name="Selman M."/>
            <person name="Aris-Brosou S."/>
            <person name="Farinelli L."/>
            <person name="Corradi N."/>
        </authorList>
    </citation>
    <scope>NUCLEOTIDE SEQUENCE [LARGE SCALE GENOMIC DNA]</scope>
    <source>
        <strain evidence="5 6">PA08 1199</strain>
    </source>
</reference>
<evidence type="ECO:0000313" key="5">
    <source>
        <dbReference type="EMBL" id="KKO75353.1"/>
    </source>
</evidence>
<evidence type="ECO:0000256" key="3">
    <source>
        <dbReference type="ARBA" id="ARBA00023274"/>
    </source>
</evidence>
<dbReference type="InterPro" id="IPR002222">
    <property type="entry name" value="Ribosomal_uS19"/>
</dbReference>
<dbReference type="EMBL" id="JPQZ01000023">
    <property type="protein sequence ID" value="KKO75353.1"/>
    <property type="molecule type" value="Genomic_DNA"/>
</dbReference>
<keyword evidence="2 4" id="KW-0689">Ribosomal protein</keyword>
<dbReference type="HAMAP" id="MF_00531">
    <property type="entry name" value="Ribosomal_uS19"/>
    <property type="match status" value="1"/>
</dbReference>
<dbReference type="AlphaFoldDB" id="A0A0F9WR29"/>
<dbReference type="Gene3D" id="3.30.860.10">
    <property type="entry name" value="30s Ribosomal Protein S19, Chain A"/>
    <property type="match status" value="1"/>
</dbReference>
<dbReference type="PANTHER" id="PTHR11880:SF2">
    <property type="entry name" value="SMALL RIBOSOMAL SUBUNIT PROTEIN US19"/>
    <property type="match status" value="1"/>
</dbReference>
<organism evidence="5 6">
    <name type="scientific">Vairimorpha ceranae</name>
    <dbReference type="NCBI Taxonomy" id="40302"/>
    <lineage>
        <taxon>Eukaryota</taxon>
        <taxon>Fungi</taxon>
        <taxon>Fungi incertae sedis</taxon>
        <taxon>Microsporidia</taxon>
        <taxon>Nosematidae</taxon>
        <taxon>Vairimorpha</taxon>
    </lineage>
</organism>
<dbReference type="Pfam" id="PF00203">
    <property type="entry name" value="Ribosomal_S19"/>
    <property type="match status" value="1"/>
</dbReference>
<dbReference type="Proteomes" id="UP000034350">
    <property type="component" value="Unassembled WGS sequence"/>
</dbReference>
<dbReference type="VEuPathDB" id="MicrosporidiaDB:G9O61_00g017570"/>
<sequence length="143" mass="15934">MAAPEKKSFRKFSYRGVDFDVIKTMKFSEFAELLPSRLRRRVRRGLSGREVELIKSCIASKEALTNAHEKPEIVKTHARSAIIWPCMVGSIVGVHVGNGYLPVEIRPEMLGCLLSDFAPTRVHPKHGKPGIADHAGSKFVPLK</sequence>
<dbReference type="GO" id="GO:0003735">
    <property type="term" value="F:structural constituent of ribosome"/>
    <property type="evidence" value="ECO:0007669"/>
    <property type="project" value="InterPro"/>
</dbReference>
<evidence type="ECO:0000256" key="4">
    <source>
        <dbReference type="RuleBase" id="RU003485"/>
    </source>
</evidence>
<dbReference type="GO" id="GO:0000028">
    <property type="term" value="P:ribosomal small subunit assembly"/>
    <property type="evidence" value="ECO:0007669"/>
    <property type="project" value="TreeGrafter"/>
</dbReference>
<dbReference type="PIRSF" id="PIRSF002144">
    <property type="entry name" value="Ribosomal_S19"/>
    <property type="match status" value="1"/>
</dbReference>
<dbReference type="VEuPathDB" id="MicrosporidiaDB:NCER_100695"/>
<dbReference type="PANTHER" id="PTHR11880">
    <property type="entry name" value="RIBOSOMAL PROTEIN S19P FAMILY MEMBER"/>
    <property type="match status" value="1"/>
</dbReference>
<dbReference type="OMA" id="KTHCRDM"/>
<evidence type="ECO:0000256" key="1">
    <source>
        <dbReference type="ARBA" id="ARBA00007345"/>
    </source>
</evidence>
<gene>
    <name evidence="5" type="ORF">AAJ76_230008177</name>
</gene>
<dbReference type="RefSeq" id="XP_024331095.1">
    <property type="nucleotide sequence ID" value="XM_024474716.1"/>
</dbReference>
<name>A0A0F9WR29_9MICR</name>
<proteinExistence type="inferred from homology"/>
<dbReference type="GeneID" id="36319643"/>
<comment type="caution">
    <text evidence="5">The sequence shown here is derived from an EMBL/GenBank/DDBJ whole genome shotgun (WGS) entry which is preliminary data.</text>
</comment>
<dbReference type="GO" id="GO:0006412">
    <property type="term" value="P:translation"/>
    <property type="evidence" value="ECO:0007669"/>
    <property type="project" value="InterPro"/>
</dbReference>
<keyword evidence="6" id="KW-1185">Reference proteome</keyword>
<dbReference type="GO" id="GO:0022627">
    <property type="term" value="C:cytosolic small ribosomal subunit"/>
    <property type="evidence" value="ECO:0007669"/>
    <property type="project" value="TreeGrafter"/>
</dbReference>